<gene>
    <name evidence="1" type="ORF">JKL49_19990</name>
</gene>
<reference evidence="1" key="1">
    <citation type="submission" date="2021-01" db="EMBL/GenBank/DDBJ databases">
        <title>Genome sequence of Phenylobacterium sp. 20VBR1 isolated from a valley glaceir, Ny-Alesund, Svalbard.</title>
        <authorList>
            <person name="Thomas F.A."/>
            <person name="Krishnan K.P."/>
            <person name="Sinha R.K."/>
        </authorList>
    </citation>
    <scope>NUCLEOTIDE SEQUENCE</scope>
    <source>
        <strain evidence="1">20VBR1</strain>
    </source>
</reference>
<dbReference type="SUPFAM" id="SSF53474">
    <property type="entry name" value="alpha/beta-Hydrolases"/>
    <property type="match status" value="1"/>
</dbReference>
<dbReference type="EMBL" id="CP068570">
    <property type="protein sequence ID" value="QQZ49325.1"/>
    <property type="molecule type" value="Genomic_DNA"/>
</dbReference>
<proteinExistence type="predicted"/>
<protein>
    <recommendedName>
        <fullName evidence="2">Serine aminopeptidase S33 domain-containing protein</fullName>
    </recommendedName>
</protein>
<dbReference type="Gene3D" id="3.40.50.1820">
    <property type="entry name" value="alpha/beta hydrolase"/>
    <property type="match status" value="1"/>
</dbReference>
<dbReference type="AlphaFoldDB" id="A0A974S756"/>
<dbReference type="InterPro" id="IPR029058">
    <property type="entry name" value="AB_hydrolase_fold"/>
</dbReference>
<evidence type="ECO:0008006" key="2">
    <source>
        <dbReference type="Google" id="ProtNLM"/>
    </source>
</evidence>
<organism evidence="1">
    <name type="scientific">Phenylobacterium glaciei</name>
    <dbReference type="NCBI Taxonomy" id="2803784"/>
    <lineage>
        <taxon>Bacteria</taxon>
        <taxon>Pseudomonadati</taxon>
        <taxon>Pseudomonadota</taxon>
        <taxon>Alphaproteobacteria</taxon>
        <taxon>Caulobacterales</taxon>
        <taxon>Caulobacteraceae</taxon>
        <taxon>Phenylobacterium</taxon>
    </lineage>
</organism>
<name>A0A974S756_9CAUL</name>
<evidence type="ECO:0000313" key="1">
    <source>
        <dbReference type="EMBL" id="QQZ49325.1"/>
    </source>
</evidence>
<sequence>MGRARQMAAIVASGDRREALATIVAPTVVIHGEADPLVPVEGAATPPPSSLMRSCTPSPAWVMICPNS</sequence>
<accession>A0A974S756</accession>